<dbReference type="PANTHER" id="PTHR33608:SF3">
    <property type="entry name" value="SLR2013 PROTEIN"/>
    <property type="match status" value="1"/>
</dbReference>
<comment type="caution">
    <text evidence="3">The sequence shown here is derived from an EMBL/GenBank/DDBJ whole genome shotgun (WGS) entry which is preliminary data.</text>
</comment>
<gene>
    <name evidence="3" type="ORF">CFP75_37755</name>
</gene>
<organism evidence="3 4">
    <name type="scientific">Amycolatopsis alba DSM 44262</name>
    <dbReference type="NCBI Taxonomy" id="1125972"/>
    <lineage>
        <taxon>Bacteria</taxon>
        <taxon>Bacillati</taxon>
        <taxon>Actinomycetota</taxon>
        <taxon>Actinomycetes</taxon>
        <taxon>Pseudonocardiales</taxon>
        <taxon>Pseudonocardiaceae</taxon>
        <taxon>Amycolatopsis</taxon>
    </lineage>
</organism>
<evidence type="ECO:0000256" key="1">
    <source>
        <dbReference type="SAM" id="Phobius"/>
    </source>
</evidence>
<dbReference type="OrthoDB" id="845740at2"/>
<sequence>MAVTGRLGLLALLAAPVVGLLLPSWAGIGLAAAVLLLLVVLDLVLAGSVRRLQFARSGATSVRLGEACEVTLTVANPGGRPVRARLRDAWPPSAGADDRHRLTLPAGERRVVTTRLLPTRRGDRTAARVTVRSTGPLGLAARQGSHDVPWTVRVLPPFHSRKHLPSRLARLQQLDGRNAVLIRGQGTEFDSLREYVIGDDVRSIDWRASARASDVMVRTWRPERDRHVVLVLDTGRVSAGRVGDAPRLDAAMDAALLLAVLAARAGDRVDLLAYDRQVHAAVQGSSDLLPALVNAMAPLEPSLVETDARGMIAEVLRRTRRRALVVLLTGLDAAPLEEGLFPVLAKLTSRHQLMIASVADPRVAEMAAGRGDAEAVYDAAAAERVLAERRQVTARLARHGVEVVDAVPEDLPPRLADRYLALKAAGRL</sequence>
<dbReference type="RefSeq" id="WP_020633749.1">
    <property type="nucleotide sequence ID" value="NZ_KB913032.1"/>
</dbReference>
<name>A0A229RB16_AMYAL</name>
<keyword evidence="1" id="KW-0812">Transmembrane</keyword>
<dbReference type="Pfam" id="PF01882">
    <property type="entry name" value="DUF58"/>
    <property type="match status" value="1"/>
</dbReference>
<dbReference type="AlphaFoldDB" id="A0A229RB16"/>
<keyword evidence="4" id="KW-1185">Reference proteome</keyword>
<accession>A0A229RB16</accession>
<reference evidence="3 4" key="1">
    <citation type="submission" date="2017-07" db="EMBL/GenBank/DDBJ databases">
        <title>Amycolatopsis alba DSM 44262 Genome sequencing and assembly.</title>
        <authorList>
            <person name="Kaur N."/>
            <person name="Mayilraj S."/>
        </authorList>
    </citation>
    <scope>NUCLEOTIDE SEQUENCE [LARGE SCALE GENOMIC DNA]</scope>
    <source>
        <strain evidence="3 4">DSM 44262</strain>
    </source>
</reference>
<keyword evidence="1" id="KW-1133">Transmembrane helix</keyword>
<keyword evidence="1" id="KW-0472">Membrane</keyword>
<protein>
    <submittedName>
        <fullName evidence="3">DUF58 domain-containing protein</fullName>
    </submittedName>
</protein>
<dbReference type="EMBL" id="NMQU01000143">
    <property type="protein sequence ID" value="OXM43651.1"/>
    <property type="molecule type" value="Genomic_DNA"/>
</dbReference>
<evidence type="ECO:0000313" key="4">
    <source>
        <dbReference type="Proteomes" id="UP000215563"/>
    </source>
</evidence>
<evidence type="ECO:0000313" key="3">
    <source>
        <dbReference type="EMBL" id="OXM43651.1"/>
    </source>
</evidence>
<feature type="transmembrane region" description="Helical" evidence="1">
    <location>
        <begin position="29"/>
        <end position="49"/>
    </location>
</feature>
<evidence type="ECO:0000259" key="2">
    <source>
        <dbReference type="Pfam" id="PF01882"/>
    </source>
</evidence>
<dbReference type="InterPro" id="IPR002881">
    <property type="entry name" value="DUF58"/>
</dbReference>
<dbReference type="Proteomes" id="UP000215563">
    <property type="component" value="Unassembled WGS sequence"/>
</dbReference>
<dbReference type="PANTHER" id="PTHR33608">
    <property type="entry name" value="BLL2464 PROTEIN"/>
    <property type="match status" value="1"/>
</dbReference>
<feature type="domain" description="DUF58" evidence="2">
    <location>
        <begin position="192"/>
        <end position="395"/>
    </location>
</feature>
<proteinExistence type="predicted"/>